<organism evidence="1 2">
    <name type="scientific">Populus trichocarpa</name>
    <name type="common">Western balsam poplar</name>
    <name type="synonym">Populus balsamifera subsp. trichocarpa</name>
    <dbReference type="NCBI Taxonomy" id="3694"/>
    <lineage>
        <taxon>Eukaryota</taxon>
        <taxon>Viridiplantae</taxon>
        <taxon>Streptophyta</taxon>
        <taxon>Embryophyta</taxon>
        <taxon>Tracheophyta</taxon>
        <taxon>Spermatophyta</taxon>
        <taxon>Magnoliopsida</taxon>
        <taxon>eudicotyledons</taxon>
        <taxon>Gunneridae</taxon>
        <taxon>Pentapetalae</taxon>
        <taxon>rosids</taxon>
        <taxon>fabids</taxon>
        <taxon>Malpighiales</taxon>
        <taxon>Salicaceae</taxon>
        <taxon>Saliceae</taxon>
        <taxon>Populus</taxon>
    </lineage>
</organism>
<evidence type="ECO:0000313" key="1">
    <source>
        <dbReference type="EMBL" id="KAI9390190.1"/>
    </source>
</evidence>
<reference evidence="1 2" key="1">
    <citation type="journal article" date="2006" name="Science">
        <title>The genome of black cottonwood, Populus trichocarpa (Torr. &amp; Gray).</title>
        <authorList>
            <person name="Tuskan G.A."/>
            <person name="Difazio S."/>
            <person name="Jansson S."/>
            <person name="Bohlmann J."/>
            <person name="Grigoriev I."/>
            <person name="Hellsten U."/>
            <person name="Putnam N."/>
            <person name="Ralph S."/>
            <person name="Rombauts S."/>
            <person name="Salamov A."/>
            <person name="Schein J."/>
            <person name="Sterck L."/>
            <person name="Aerts A."/>
            <person name="Bhalerao R.R."/>
            <person name="Bhalerao R.P."/>
            <person name="Blaudez D."/>
            <person name="Boerjan W."/>
            <person name="Brun A."/>
            <person name="Brunner A."/>
            <person name="Busov V."/>
            <person name="Campbell M."/>
            <person name="Carlson J."/>
            <person name="Chalot M."/>
            <person name="Chapman J."/>
            <person name="Chen G.L."/>
            <person name="Cooper D."/>
            <person name="Coutinho P.M."/>
            <person name="Couturier J."/>
            <person name="Covert S."/>
            <person name="Cronk Q."/>
            <person name="Cunningham R."/>
            <person name="Davis J."/>
            <person name="Degroeve S."/>
            <person name="Dejardin A."/>
            <person name="Depamphilis C."/>
            <person name="Detter J."/>
            <person name="Dirks B."/>
            <person name="Dubchak I."/>
            <person name="Duplessis S."/>
            <person name="Ehlting J."/>
            <person name="Ellis B."/>
            <person name="Gendler K."/>
            <person name="Goodstein D."/>
            <person name="Gribskov M."/>
            <person name="Grimwood J."/>
            <person name="Groover A."/>
            <person name="Gunter L."/>
            <person name="Hamberger B."/>
            <person name="Heinze B."/>
            <person name="Helariutta Y."/>
            <person name="Henrissat B."/>
            <person name="Holligan D."/>
            <person name="Holt R."/>
            <person name="Huang W."/>
            <person name="Islam-Faridi N."/>
            <person name="Jones S."/>
            <person name="Jones-Rhoades M."/>
            <person name="Jorgensen R."/>
            <person name="Joshi C."/>
            <person name="Kangasjarvi J."/>
            <person name="Karlsson J."/>
            <person name="Kelleher C."/>
            <person name="Kirkpatrick R."/>
            <person name="Kirst M."/>
            <person name="Kohler A."/>
            <person name="Kalluri U."/>
            <person name="Larimer F."/>
            <person name="Leebens-Mack J."/>
            <person name="Leple J.C."/>
            <person name="Locascio P."/>
            <person name="Lou Y."/>
            <person name="Lucas S."/>
            <person name="Martin F."/>
            <person name="Montanini B."/>
            <person name="Napoli C."/>
            <person name="Nelson D.R."/>
            <person name="Nelson C."/>
            <person name="Nieminen K."/>
            <person name="Nilsson O."/>
            <person name="Pereda V."/>
            <person name="Peter G."/>
            <person name="Philippe R."/>
            <person name="Pilate G."/>
            <person name="Poliakov A."/>
            <person name="Razumovskaya J."/>
            <person name="Richardson P."/>
            <person name="Rinaldi C."/>
            <person name="Ritland K."/>
            <person name="Rouze P."/>
            <person name="Ryaboy D."/>
            <person name="Schmutz J."/>
            <person name="Schrader J."/>
            <person name="Segerman B."/>
            <person name="Shin H."/>
            <person name="Siddiqui A."/>
            <person name="Sterky F."/>
            <person name="Terry A."/>
            <person name="Tsai C.J."/>
            <person name="Uberbacher E."/>
            <person name="Unneberg P."/>
            <person name="Vahala J."/>
            <person name="Wall K."/>
            <person name="Wessler S."/>
            <person name="Yang G."/>
            <person name="Yin T."/>
            <person name="Douglas C."/>
            <person name="Marra M."/>
            <person name="Sandberg G."/>
            <person name="Van de Peer Y."/>
            <person name="Rokhsar D."/>
        </authorList>
    </citation>
    <scope>NUCLEOTIDE SEQUENCE [LARGE SCALE GENOMIC DNA]</scope>
    <source>
        <strain evidence="2">cv. Nisqually</strain>
    </source>
</reference>
<evidence type="ECO:0000313" key="2">
    <source>
        <dbReference type="Proteomes" id="UP000006729"/>
    </source>
</evidence>
<sequence>MIRGFYLRSRQIPVSTFGFCERRHSTDTVVGDCQWVLLPHNQIRQPPSRSPLFSKCWLCDN</sequence>
<name>A0ACC0SLR3_POPTR</name>
<protein>
    <submittedName>
        <fullName evidence="1">Uncharacterized protein</fullName>
    </submittedName>
</protein>
<dbReference type="Proteomes" id="UP000006729">
    <property type="component" value="Chromosome 8"/>
</dbReference>
<accession>A0ACC0SLR3</accession>
<proteinExistence type="predicted"/>
<dbReference type="EMBL" id="CM009297">
    <property type="protein sequence ID" value="KAI9390190.1"/>
    <property type="molecule type" value="Genomic_DNA"/>
</dbReference>
<comment type="caution">
    <text evidence="1">The sequence shown here is derived from an EMBL/GenBank/DDBJ whole genome shotgun (WGS) entry which is preliminary data.</text>
</comment>
<gene>
    <name evidence="1" type="ORF">POPTR_008G146450v4</name>
</gene>
<keyword evidence="2" id="KW-1185">Reference proteome</keyword>